<dbReference type="AlphaFoldDB" id="A0A916N8C1"/>
<reference evidence="1" key="1">
    <citation type="submission" date="2021-04" db="EMBL/GenBank/DDBJ databases">
        <authorList>
            <person name="Rodrigo-Torres L."/>
            <person name="Arahal R. D."/>
            <person name="Lucena T."/>
        </authorList>
    </citation>
    <scope>NUCLEOTIDE SEQUENCE</scope>
    <source>
        <strain evidence="1">CECT 9275</strain>
    </source>
</reference>
<accession>A0A916N8C1</accession>
<comment type="caution">
    <text evidence="1">The sequence shown here is derived from an EMBL/GenBank/DDBJ whole genome shotgun (WGS) entry which is preliminary data.</text>
</comment>
<proteinExistence type="predicted"/>
<sequence>MHQDHKAGDKLYIDFAGVKLSIVDKETGELTEVEVFVAILERVNSLTWKQSVASKKKI</sequence>
<evidence type="ECO:0000313" key="2">
    <source>
        <dbReference type="Proteomes" id="UP000680038"/>
    </source>
</evidence>
<evidence type="ECO:0000313" key="1">
    <source>
        <dbReference type="EMBL" id="CAG5013123.1"/>
    </source>
</evidence>
<protein>
    <recommendedName>
        <fullName evidence="3">Mobile element protein</fullName>
    </recommendedName>
</protein>
<keyword evidence="2" id="KW-1185">Reference proteome</keyword>
<gene>
    <name evidence="1" type="ORF">DYBT9275_05342</name>
</gene>
<dbReference type="EMBL" id="CAJRAF010000002">
    <property type="protein sequence ID" value="CAG5013123.1"/>
    <property type="molecule type" value="Genomic_DNA"/>
</dbReference>
<name>A0A916N8C1_9BACT</name>
<dbReference type="Proteomes" id="UP000680038">
    <property type="component" value="Unassembled WGS sequence"/>
</dbReference>
<dbReference type="RefSeq" id="WP_215241544.1">
    <property type="nucleotide sequence ID" value="NZ_CAJRAF010000002.1"/>
</dbReference>
<evidence type="ECO:0008006" key="3">
    <source>
        <dbReference type="Google" id="ProtNLM"/>
    </source>
</evidence>
<organism evidence="1 2">
    <name type="scientific">Dyadobacter helix</name>
    <dbReference type="NCBI Taxonomy" id="2822344"/>
    <lineage>
        <taxon>Bacteria</taxon>
        <taxon>Pseudomonadati</taxon>
        <taxon>Bacteroidota</taxon>
        <taxon>Cytophagia</taxon>
        <taxon>Cytophagales</taxon>
        <taxon>Spirosomataceae</taxon>
        <taxon>Dyadobacter</taxon>
    </lineage>
</organism>